<dbReference type="OrthoDB" id="2430532at2759"/>
<sequence>MQHHFIMSRDHPGKIKIRKSFDSNETEISIARVSPFPKTKNGELVFPDIIIPQEISLERQWYLHNEVAQHIQNPEKHDLYCKMPNQSKPKKSKINKV</sequence>
<protein>
    <submittedName>
        <fullName evidence="2">Chaperonin: PROVISIONAL</fullName>
    </submittedName>
</protein>
<dbReference type="Proteomes" id="UP000439903">
    <property type="component" value="Unassembled WGS sequence"/>
</dbReference>
<feature type="region of interest" description="Disordered" evidence="1">
    <location>
        <begin position="1"/>
        <end position="20"/>
    </location>
</feature>
<evidence type="ECO:0000313" key="3">
    <source>
        <dbReference type="Proteomes" id="UP000439903"/>
    </source>
</evidence>
<accession>A0A8H4AES3</accession>
<organism evidence="2 3">
    <name type="scientific">Gigaspora margarita</name>
    <dbReference type="NCBI Taxonomy" id="4874"/>
    <lineage>
        <taxon>Eukaryota</taxon>
        <taxon>Fungi</taxon>
        <taxon>Fungi incertae sedis</taxon>
        <taxon>Mucoromycota</taxon>
        <taxon>Glomeromycotina</taxon>
        <taxon>Glomeromycetes</taxon>
        <taxon>Diversisporales</taxon>
        <taxon>Gigasporaceae</taxon>
        <taxon>Gigaspora</taxon>
    </lineage>
</organism>
<comment type="caution">
    <text evidence="2">The sequence shown here is derived from an EMBL/GenBank/DDBJ whole genome shotgun (WGS) entry which is preliminary data.</text>
</comment>
<gene>
    <name evidence="2" type="ORF">F8M41_022641</name>
</gene>
<dbReference type="AlphaFoldDB" id="A0A8H4AES3"/>
<reference evidence="2 3" key="1">
    <citation type="journal article" date="2019" name="Environ. Microbiol.">
        <title>At the nexus of three kingdoms: the genome of the mycorrhizal fungus Gigaspora margarita provides insights into plant, endobacterial and fungal interactions.</title>
        <authorList>
            <person name="Venice F."/>
            <person name="Ghignone S."/>
            <person name="Salvioli di Fossalunga A."/>
            <person name="Amselem J."/>
            <person name="Novero M."/>
            <person name="Xianan X."/>
            <person name="Sedzielewska Toro K."/>
            <person name="Morin E."/>
            <person name="Lipzen A."/>
            <person name="Grigoriev I.V."/>
            <person name="Henrissat B."/>
            <person name="Martin F.M."/>
            <person name="Bonfante P."/>
        </authorList>
    </citation>
    <scope>NUCLEOTIDE SEQUENCE [LARGE SCALE GENOMIC DNA]</scope>
    <source>
        <strain evidence="2 3">BEG34</strain>
    </source>
</reference>
<proteinExistence type="predicted"/>
<evidence type="ECO:0000256" key="1">
    <source>
        <dbReference type="SAM" id="MobiDB-lite"/>
    </source>
</evidence>
<keyword evidence="3" id="KW-1185">Reference proteome</keyword>
<dbReference type="EMBL" id="WTPW01000708">
    <property type="protein sequence ID" value="KAF0486758.1"/>
    <property type="molecule type" value="Genomic_DNA"/>
</dbReference>
<name>A0A8H4AES3_GIGMA</name>
<evidence type="ECO:0000313" key="2">
    <source>
        <dbReference type="EMBL" id="KAF0486758.1"/>
    </source>
</evidence>